<keyword evidence="3" id="KW-1185">Reference proteome</keyword>
<comment type="caution">
    <text evidence="2">The sequence shown here is derived from an EMBL/GenBank/DDBJ whole genome shotgun (WGS) entry which is preliminary data.</text>
</comment>
<sequence length="91" mass="9924">MNYLHKDLHLSEGEVVEVVLDHPANVQLLDAPNFEQYKQGKPFRYFGGYSKESPVRLTAPSAGQWHIVIDLGGGAGSVRATLRTLSGVTTS</sequence>
<dbReference type="InterPro" id="IPR036488">
    <property type="entry name" value="DUF1883-like_sf"/>
</dbReference>
<dbReference type="OrthoDB" id="7285215at2"/>
<name>A0A225DFA3_9BACT</name>
<protein>
    <recommendedName>
        <fullName evidence="1">DUF1883 domain-containing protein</fullName>
    </recommendedName>
</protein>
<evidence type="ECO:0000259" key="1">
    <source>
        <dbReference type="Pfam" id="PF08980"/>
    </source>
</evidence>
<accession>A0A225DFA3</accession>
<dbReference type="Proteomes" id="UP000214646">
    <property type="component" value="Unassembled WGS sequence"/>
</dbReference>
<proteinExistence type="predicted"/>
<feature type="domain" description="DUF1883" evidence="1">
    <location>
        <begin position="1"/>
        <end position="81"/>
    </location>
</feature>
<organism evidence="2 3">
    <name type="scientific">Fimbriiglobus ruber</name>
    <dbReference type="NCBI Taxonomy" id="1908690"/>
    <lineage>
        <taxon>Bacteria</taxon>
        <taxon>Pseudomonadati</taxon>
        <taxon>Planctomycetota</taxon>
        <taxon>Planctomycetia</taxon>
        <taxon>Gemmatales</taxon>
        <taxon>Gemmataceae</taxon>
        <taxon>Fimbriiglobus</taxon>
    </lineage>
</organism>
<dbReference type="InterPro" id="IPR015073">
    <property type="entry name" value="DUF1883"/>
</dbReference>
<evidence type="ECO:0000313" key="3">
    <source>
        <dbReference type="Proteomes" id="UP000214646"/>
    </source>
</evidence>
<dbReference type="EMBL" id="NIDE01000008">
    <property type="protein sequence ID" value="OWK40241.1"/>
    <property type="molecule type" value="Genomic_DNA"/>
</dbReference>
<dbReference type="RefSeq" id="WP_088256196.1">
    <property type="nucleotide sequence ID" value="NZ_NIDE01000008.1"/>
</dbReference>
<dbReference type="Gene3D" id="4.10.1210.10">
    <property type="entry name" value="Atu1913-like"/>
    <property type="match status" value="1"/>
</dbReference>
<reference evidence="3" key="1">
    <citation type="submission" date="2017-06" db="EMBL/GenBank/DDBJ databases">
        <title>Genome analysis of Fimbriiglobus ruber SP5, the first member of the order Planctomycetales with confirmed chitinolytic capability.</title>
        <authorList>
            <person name="Ravin N.V."/>
            <person name="Rakitin A.L."/>
            <person name="Ivanova A.A."/>
            <person name="Beletsky A.V."/>
            <person name="Kulichevskaya I.S."/>
            <person name="Mardanov A.V."/>
            <person name="Dedysh S.N."/>
        </authorList>
    </citation>
    <scope>NUCLEOTIDE SEQUENCE [LARGE SCALE GENOMIC DNA]</scope>
    <source>
        <strain evidence="3">SP5</strain>
    </source>
</reference>
<dbReference type="SUPFAM" id="SSF141099">
    <property type="entry name" value="Atu1913-like"/>
    <property type="match status" value="1"/>
</dbReference>
<dbReference type="Pfam" id="PF08980">
    <property type="entry name" value="DUF1883"/>
    <property type="match status" value="1"/>
</dbReference>
<dbReference type="AlphaFoldDB" id="A0A225DFA3"/>
<evidence type="ECO:0000313" key="2">
    <source>
        <dbReference type="EMBL" id="OWK40241.1"/>
    </source>
</evidence>
<gene>
    <name evidence="2" type="ORF">FRUB_05160</name>
</gene>